<keyword evidence="2" id="KW-1185">Reference proteome</keyword>
<protein>
    <submittedName>
        <fullName evidence="1">Uncharacterized protein</fullName>
    </submittedName>
</protein>
<proteinExistence type="predicted"/>
<organism evidence="1 2">
    <name type="scientific">Aspergillus melleus</name>
    <dbReference type="NCBI Taxonomy" id="138277"/>
    <lineage>
        <taxon>Eukaryota</taxon>
        <taxon>Fungi</taxon>
        <taxon>Dikarya</taxon>
        <taxon>Ascomycota</taxon>
        <taxon>Pezizomycotina</taxon>
        <taxon>Eurotiomycetes</taxon>
        <taxon>Eurotiomycetidae</taxon>
        <taxon>Eurotiales</taxon>
        <taxon>Aspergillaceae</taxon>
        <taxon>Aspergillus</taxon>
        <taxon>Aspergillus subgen. Circumdati</taxon>
    </lineage>
</organism>
<reference evidence="1 2" key="1">
    <citation type="journal article" date="2023" name="ACS Omega">
        <title>Identification of the Neoaspergillic Acid Biosynthesis Gene Cluster by Establishing an In Vitro CRISPR-Ribonucleoprotein Genetic System in Aspergillus melleus.</title>
        <authorList>
            <person name="Yuan B."/>
            <person name="Grau M.F."/>
            <person name="Murata R.M."/>
            <person name="Torok T."/>
            <person name="Venkateswaran K."/>
            <person name="Stajich J.E."/>
            <person name="Wang C.C.C."/>
        </authorList>
    </citation>
    <scope>NUCLEOTIDE SEQUENCE [LARGE SCALE GENOMIC DNA]</scope>
    <source>
        <strain evidence="1 2">IMV 1140</strain>
    </source>
</reference>
<evidence type="ECO:0000313" key="1">
    <source>
        <dbReference type="EMBL" id="KAK1138782.1"/>
    </source>
</evidence>
<comment type="caution">
    <text evidence="1">The sequence shown here is derived from an EMBL/GenBank/DDBJ whole genome shotgun (WGS) entry which is preliminary data.</text>
</comment>
<sequence length="148" mass="16386">MSSHWNCESCNYGPHSVELHKSCMRCGSPRTSTMSEETHSHHGLHMCSAMSPYPTPVQSHGLSSSPLKGSSPVIMHGSSLRQPSLFGGEVIDRPTSNLANYGIEGVKTYNQTYMYICCQCNDGPKIYNVQPRCVMCQHVVCSYCQHVK</sequence>
<name>A0ACC3AMP1_9EURO</name>
<evidence type="ECO:0000313" key="2">
    <source>
        <dbReference type="Proteomes" id="UP001177260"/>
    </source>
</evidence>
<gene>
    <name evidence="1" type="ORF">N8T08_001783</name>
</gene>
<dbReference type="EMBL" id="JAOPJF010000129">
    <property type="protein sequence ID" value="KAK1138782.1"/>
    <property type="molecule type" value="Genomic_DNA"/>
</dbReference>
<accession>A0ACC3AMP1</accession>
<dbReference type="Proteomes" id="UP001177260">
    <property type="component" value="Unassembled WGS sequence"/>
</dbReference>